<proteinExistence type="predicted"/>
<reference evidence="1 2" key="2">
    <citation type="journal article" date="2022" name="Mol. Ecol. Resour.">
        <title>The genomes of chicory, endive, great burdock and yacon provide insights into Asteraceae paleo-polyploidization history and plant inulin production.</title>
        <authorList>
            <person name="Fan W."/>
            <person name="Wang S."/>
            <person name="Wang H."/>
            <person name="Wang A."/>
            <person name="Jiang F."/>
            <person name="Liu H."/>
            <person name="Zhao H."/>
            <person name="Xu D."/>
            <person name="Zhang Y."/>
        </authorList>
    </citation>
    <scope>NUCLEOTIDE SEQUENCE [LARGE SCALE GENOMIC DNA]</scope>
    <source>
        <strain evidence="2">cv. Punajuju</strain>
        <tissue evidence="1">Leaves</tissue>
    </source>
</reference>
<organism evidence="1 2">
    <name type="scientific">Cichorium intybus</name>
    <name type="common">Chicory</name>
    <dbReference type="NCBI Taxonomy" id="13427"/>
    <lineage>
        <taxon>Eukaryota</taxon>
        <taxon>Viridiplantae</taxon>
        <taxon>Streptophyta</taxon>
        <taxon>Embryophyta</taxon>
        <taxon>Tracheophyta</taxon>
        <taxon>Spermatophyta</taxon>
        <taxon>Magnoliopsida</taxon>
        <taxon>eudicotyledons</taxon>
        <taxon>Gunneridae</taxon>
        <taxon>Pentapetalae</taxon>
        <taxon>asterids</taxon>
        <taxon>campanulids</taxon>
        <taxon>Asterales</taxon>
        <taxon>Asteraceae</taxon>
        <taxon>Cichorioideae</taxon>
        <taxon>Cichorieae</taxon>
        <taxon>Cichoriinae</taxon>
        <taxon>Cichorium</taxon>
    </lineage>
</organism>
<accession>A0ACB9D1P0</accession>
<dbReference type="EMBL" id="CM042013">
    <property type="protein sequence ID" value="KAI3740512.1"/>
    <property type="molecule type" value="Genomic_DNA"/>
</dbReference>
<comment type="caution">
    <text evidence="1">The sequence shown here is derived from an EMBL/GenBank/DDBJ whole genome shotgun (WGS) entry which is preliminary data.</text>
</comment>
<reference evidence="2" key="1">
    <citation type="journal article" date="2022" name="Mol. Ecol. Resour.">
        <title>The genomes of chicory, endive, great burdock and yacon provide insights into Asteraceae palaeo-polyploidization history and plant inulin production.</title>
        <authorList>
            <person name="Fan W."/>
            <person name="Wang S."/>
            <person name="Wang H."/>
            <person name="Wang A."/>
            <person name="Jiang F."/>
            <person name="Liu H."/>
            <person name="Zhao H."/>
            <person name="Xu D."/>
            <person name="Zhang Y."/>
        </authorList>
    </citation>
    <scope>NUCLEOTIDE SEQUENCE [LARGE SCALE GENOMIC DNA]</scope>
    <source>
        <strain evidence="2">cv. Punajuju</strain>
    </source>
</reference>
<gene>
    <name evidence="1" type="ORF">L2E82_30973</name>
</gene>
<evidence type="ECO:0000313" key="2">
    <source>
        <dbReference type="Proteomes" id="UP001055811"/>
    </source>
</evidence>
<evidence type="ECO:0000313" key="1">
    <source>
        <dbReference type="EMBL" id="KAI3740512.1"/>
    </source>
</evidence>
<sequence length="427" mass="48042">MYLSASGEAISVVLVTERESKQSPVYFVSRALQGPEVNYPILEKLVLALIYAARRLRRYFQAHKIEVRTSQPLKQIMTKPETSGRLAKWAIKLGEQDIEYRQRVSIKGQALADFLLEVPETEGRQCNTITALGKESTTWTLHTNGAAGKEGCVPGLILQSPQGEEMTYALRFDFQTSNNEAEYEALLAGLRLATKNGVKDIKILSDSMLVTNQVNEVYEARDPRMKRYVETVNSMAKLFDTLAIKQIPRSENRRADALSKLASTSFDHLTKKVLVEVLKERSIDETQVKEISSEGAAWMTPIVDYIKHVILPEDETQARKIRIKAPQYSIMEGRLYKKGYLVPWLKCITSQEGQQILQETHSGDVGAHEGARALTRKILLMGVYWPEIQCDVAELTKKCVACQTFAPVQNLPTAQLTSLAGPWPFHQ</sequence>
<name>A0ACB9D1P0_CICIN</name>
<protein>
    <submittedName>
        <fullName evidence="1">Uncharacterized protein</fullName>
    </submittedName>
</protein>
<keyword evidence="2" id="KW-1185">Reference proteome</keyword>
<dbReference type="Proteomes" id="UP001055811">
    <property type="component" value="Linkage Group LG05"/>
</dbReference>